<sequence>MAPTATEARRSAFKVPASMPDGVHKRKRNIHEKFEKIKKTLSHNADVKRSYRKTLKKMGFDVPPPLSRNNAVKRADSDDADSLHKDTDQNAEQPFENVRQKPTGRHNKKPKLSRFNKEEAAAATLRAEREAALEERARQEADRQQKIEQRQKNKQKMTQYTKTGQPKLGVRVDILLDKIQKTT</sequence>
<feature type="compositionally biased region" description="Basic and acidic residues" evidence="3">
    <location>
        <begin position="115"/>
        <end position="151"/>
    </location>
</feature>
<dbReference type="PANTHER" id="PTHR41805">
    <property type="entry name" value="EXPRESSED PROTEIN"/>
    <property type="match status" value="1"/>
</dbReference>
<reference evidence="4 5" key="1">
    <citation type="journal article" date="2016" name="Proc. Natl. Acad. Sci. U.S.A.">
        <title>Comparative genomics of biotechnologically important yeasts.</title>
        <authorList>
            <person name="Riley R."/>
            <person name="Haridas S."/>
            <person name="Wolfe K.H."/>
            <person name="Lopes M.R."/>
            <person name="Hittinger C.T."/>
            <person name="Goeker M."/>
            <person name="Salamov A.A."/>
            <person name="Wisecaver J.H."/>
            <person name="Long T.M."/>
            <person name="Calvey C.H."/>
            <person name="Aerts A.L."/>
            <person name="Barry K.W."/>
            <person name="Choi C."/>
            <person name="Clum A."/>
            <person name="Coughlan A.Y."/>
            <person name="Deshpande S."/>
            <person name="Douglass A.P."/>
            <person name="Hanson S.J."/>
            <person name="Klenk H.-P."/>
            <person name="LaButti K.M."/>
            <person name="Lapidus A."/>
            <person name="Lindquist E.A."/>
            <person name="Lipzen A.M."/>
            <person name="Meier-Kolthoff J.P."/>
            <person name="Ohm R.A."/>
            <person name="Otillar R.P."/>
            <person name="Pangilinan J.L."/>
            <person name="Peng Y."/>
            <person name="Rokas A."/>
            <person name="Rosa C.A."/>
            <person name="Scheuner C."/>
            <person name="Sibirny A.A."/>
            <person name="Slot J.C."/>
            <person name="Stielow J.B."/>
            <person name="Sun H."/>
            <person name="Kurtzman C.P."/>
            <person name="Blackwell M."/>
            <person name="Grigoriev I.V."/>
            <person name="Jeffries T.W."/>
        </authorList>
    </citation>
    <scope>NUCLEOTIDE SEQUENCE [LARGE SCALE GENOMIC DNA]</scope>
    <source>
        <strain evidence="4 5">NRRL Y-11557</strain>
    </source>
</reference>
<dbReference type="Pfam" id="PF08524">
    <property type="entry name" value="rRNA_processing"/>
    <property type="match status" value="1"/>
</dbReference>
<organism evidence="4 5">
    <name type="scientific">Lipomyces starkeyi NRRL Y-11557</name>
    <dbReference type="NCBI Taxonomy" id="675824"/>
    <lineage>
        <taxon>Eukaryota</taxon>
        <taxon>Fungi</taxon>
        <taxon>Dikarya</taxon>
        <taxon>Ascomycota</taxon>
        <taxon>Saccharomycotina</taxon>
        <taxon>Lipomycetes</taxon>
        <taxon>Lipomycetales</taxon>
        <taxon>Lipomycetaceae</taxon>
        <taxon>Lipomyces</taxon>
    </lineage>
</organism>
<feature type="compositionally biased region" description="Basic residues" evidence="3">
    <location>
        <begin position="102"/>
        <end position="114"/>
    </location>
</feature>
<dbReference type="EMBL" id="KV454289">
    <property type="protein sequence ID" value="ODQ76453.1"/>
    <property type="molecule type" value="Genomic_DNA"/>
</dbReference>
<evidence type="ECO:0000313" key="4">
    <source>
        <dbReference type="EMBL" id="ODQ76453.1"/>
    </source>
</evidence>
<dbReference type="OrthoDB" id="2135053at2759"/>
<proteinExistence type="inferred from homology"/>
<accession>A0A1E3QFH2</accession>
<evidence type="ECO:0000256" key="1">
    <source>
        <dbReference type="ARBA" id="ARBA00006800"/>
    </source>
</evidence>
<evidence type="ECO:0000256" key="2">
    <source>
        <dbReference type="ARBA" id="ARBA00018780"/>
    </source>
</evidence>
<evidence type="ECO:0000313" key="5">
    <source>
        <dbReference type="Proteomes" id="UP000094385"/>
    </source>
</evidence>
<evidence type="ECO:0000256" key="3">
    <source>
        <dbReference type="SAM" id="MobiDB-lite"/>
    </source>
</evidence>
<name>A0A1E3QFH2_LIPST</name>
<gene>
    <name evidence="4" type="ORF">LIPSTDRAFT_108703</name>
</gene>
<feature type="region of interest" description="Disordered" evidence="3">
    <location>
        <begin position="56"/>
        <end position="164"/>
    </location>
</feature>
<dbReference type="PANTHER" id="PTHR41805:SF1">
    <property type="entry name" value="RRNA-PROCESSING PROTEIN FYV7"/>
    <property type="match status" value="1"/>
</dbReference>
<feature type="region of interest" description="Disordered" evidence="3">
    <location>
        <begin position="1"/>
        <end position="29"/>
    </location>
</feature>
<comment type="similarity">
    <text evidence="1">Belongs to the FYV7 family.</text>
</comment>
<dbReference type="AlphaFoldDB" id="A0A1E3QFH2"/>
<dbReference type="Proteomes" id="UP000094385">
    <property type="component" value="Unassembled WGS sequence"/>
</dbReference>
<dbReference type="InterPro" id="IPR013730">
    <property type="entry name" value="Fyv7/TAP26"/>
</dbReference>
<keyword evidence="5" id="KW-1185">Reference proteome</keyword>
<protein>
    <recommendedName>
        <fullName evidence="2">rRNA-processing protein FYV7</fullName>
    </recommendedName>
</protein>
<feature type="compositionally biased region" description="Basic and acidic residues" evidence="3">
    <location>
        <begin position="73"/>
        <end position="88"/>
    </location>
</feature>